<proteinExistence type="predicted"/>
<name>A0ACB8S2U6_9AGAM</name>
<protein>
    <submittedName>
        <fullName evidence="1">Kinase-like protein</fullName>
    </submittedName>
</protein>
<keyword evidence="2" id="KW-1185">Reference proteome</keyword>
<dbReference type="Proteomes" id="UP000814033">
    <property type="component" value="Unassembled WGS sequence"/>
</dbReference>
<sequence length="520" mass="58564">MVGFVVLNGISLVFFEKQISNPTEALYVSVVVDGETKYKTESSPFQLELSWDLHLKLAAHSWSTVTVLCWVDEVESHPISSRLAWASFQASDMSGARNRLITFKPPEALCGDVSLRIKPFDEPISFSVPSLTLPSLPSLSSWIDMEEDREADAVWKSILPYFSSQGYDILLNWLPPSGGKSPIRSFSLSPPKDPFQPNDSEMFIHWSPSQEDDVIRRAWLTMNNIARQAYDRRNRLVVVKAVEKDSAEIDILRFLNSPALRSYGSNHTIPFIDVIEAEGCSFLVEPWWEMHPFDIHVWQVDDYFARTVQTLEALSFLHEHRIFHRDFSSANIVGNHDAMGITAKNHLIPVPIFSTFDMRVGIIDFGISKQYPEDTPLSDCVANEYCGTAPFIAPEVVERLPGAAHEGKDYLLGPVDVYGFGAMALEALVRERRTLQIMEESCGYAPYEGTHAISILDELVPQYKRLLEELTDADPLRRPSASEALQKFRDLRTTVPDSVLIAPEGGYPKDLSGLREVMHA</sequence>
<accession>A0ACB8S2U6</accession>
<evidence type="ECO:0000313" key="1">
    <source>
        <dbReference type="EMBL" id="KAI0050809.1"/>
    </source>
</evidence>
<dbReference type="EMBL" id="MU275858">
    <property type="protein sequence ID" value="KAI0050809.1"/>
    <property type="molecule type" value="Genomic_DNA"/>
</dbReference>
<evidence type="ECO:0000313" key="2">
    <source>
        <dbReference type="Proteomes" id="UP000814033"/>
    </source>
</evidence>
<reference evidence="1" key="1">
    <citation type="submission" date="2021-02" db="EMBL/GenBank/DDBJ databases">
        <authorList>
            <consortium name="DOE Joint Genome Institute"/>
            <person name="Ahrendt S."/>
            <person name="Looney B.P."/>
            <person name="Miyauchi S."/>
            <person name="Morin E."/>
            <person name="Drula E."/>
            <person name="Courty P.E."/>
            <person name="Chicoki N."/>
            <person name="Fauchery L."/>
            <person name="Kohler A."/>
            <person name="Kuo A."/>
            <person name="Labutti K."/>
            <person name="Pangilinan J."/>
            <person name="Lipzen A."/>
            <person name="Riley R."/>
            <person name="Andreopoulos W."/>
            <person name="He G."/>
            <person name="Johnson J."/>
            <person name="Barry K.W."/>
            <person name="Grigoriev I.V."/>
            <person name="Nagy L."/>
            <person name="Hibbett D."/>
            <person name="Henrissat B."/>
            <person name="Matheny P.B."/>
            <person name="Labbe J."/>
            <person name="Martin F."/>
        </authorList>
    </citation>
    <scope>NUCLEOTIDE SEQUENCE</scope>
    <source>
        <strain evidence="1">FP105234-sp</strain>
    </source>
</reference>
<gene>
    <name evidence="1" type="ORF">FA95DRAFT_526224</name>
</gene>
<reference evidence="1" key="2">
    <citation type="journal article" date="2022" name="New Phytol.">
        <title>Evolutionary transition to the ectomycorrhizal habit in the genomes of a hyperdiverse lineage of mushroom-forming fungi.</title>
        <authorList>
            <person name="Looney B."/>
            <person name="Miyauchi S."/>
            <person name="Morin E."/>
            <person name="Drula E."/>
            <person name="Courty P.E."/>
            <person name="Kohler A."/>
            <person name="Kuo A."/>
            <person name="LaButti K."/>
            <person name="Pangilinan J."/>
            <person name="Lipzen A."/>
            <person name="Riley R."/>
            <person name="Andreopoulos W."/>
            <person name="He G."/>
            <person name="Johnson J."/>
            <person name="Nolan M."/>
            <person name="Tritt A."/>
            <person name="Barry K.W."/>
            <person name="Grigoriev I.V."/>
            <person name="Nagy L.G."/>
            <person name="Hibbett D."/>
            <person name="Henrissat B."/>
            <person name="Matheny P.B."/>
            <person name="Labbe J."/>
            <person name="Martin F.M."/>
        </authorList>
    </citation>
    <scope>NUCLEOTIDE SEQUENCE</scope>
    <source>
        <strain evidence="1">FP105234-sp</strain>
    </source>
</reference>
<comment type="caution">
    <text evidence="1">The sequence shown here is derived from an EMBL/GenBank/DDBJ whole genome shotgun (WGS) entry which is preliminary data.</text>
</comment>
<organism evidence="1 2">
    <name type="scientific">Auriscalpium vulgare</name>
    <dbReference type="NCBI Taxonomy" id="40419"/>
    <lineage>
        <taxon>Eukaryota</taxon>
        <taxon>Fungi</taxon>
        <taxon>Dikarya</taxon>
        <taxon>Basidiomycota</taxon>
        <taxon>Agaricomycotina</taxon>
        <taxon>Agaricomycetes</taxon>
        <taxon>Russulales</taxon>
        <taxon>Auriscalpiaceae</taxon>
        <taxon>Auriscalpium</taxon>
    </lineage>
</organism>